<gene>
    <name evidence="1" type="ORF">G3I21_11755</name>
</gene>
<dbReference type="EMBL" id="JAAGMR010000145">
    <property type="protein sequence ID" value="NEB92385.1"/>
    <property type="molecule type" value="Genomic_DNA"/>
</dbReference>
<comment type="caution">
    <text evidence="1">The sequence shown here is derived from an EMBL/GenBank/DDBJ whole genome shotgun (WGS) entry which is preliminary data.</text>
</comment>
<evidence type="ECO:0000313" key="2">
    <source>
        <dbReference type="Proteomes" id="UP000470520"/>
    </source>
</evidence>
<accession>A0A7K3QRB6</accession>
<evidence type="ECO:0000313" key="1">
    <source>
        <dbReference type="EMBL" id="NEB92385.1"/>
    </source>
</evidence>
<organism evidence="1 2">
    <name type="scientific">Streptomyces bauhiniae</name>
    <dbReference type="NCBI Taxonomy" id="2340725"/>
    <lineage>
        <taxon>Bacteria</taxon>
        <taxon>Bacillati</taxon>
        <taxon>Actinomycetota</taxon>
        <taxon>Actinomycetes</taxon>
        <taxon>Kitasatosporales</taxon>
        <taxon>Streptomycetaceae</taxon>
        <taxon>Streptomyces</taxon>
    </lineage>
</organism>
<sequence length="156" mass="17762">MSETPMTPERLAEVRDLLRYESSIAFYSHRAKESVLLLVAEAEDAARLRARVAELEAAPTKVFRASHDSIVMGLYTTAAEARKHCETEMRREYDKSTKVSLWWREDEDTVDQPEDGEQELYVHATPAGMSPGRTWNSGYMVTPLEVASEYDEEADE</sequence>
<dbReference type="RefSeq" id="WP_164188185.1">
    <property type="nucleotide sequence ID" value="NZ_JAAGMR010000145.1"/>
</dbReference>
<reference evidence="1 2" key="1">
    <citation type="submission" date="2020-01" db="EMBL/GenBank/DDBJ databases">
        <title>Insect and environment-associated Actinomycetes.</title>
        <authorList>
            <person name="Currrie C."/>
            <person name="Chevrette M."/>
            <person name="Carlson C."/>
            <person name="Stubbendieck R."/>
            <person name="Wendt-Pienkowski E."/>
        </authorList>
    </citation>
    <scope>NUCLEOTIDE SEQUENCE [LARGE SCALE GENOMIC DNA]</scope>
    <source>
        <strain evidence="1 2">SID7754</strain>
    </source>
</reference>
<name>A0A7K3QRB6_9ACTN</name>
<dbReference type="Proteomes" id="UP000470520">
    <property type="component" value="Unassembled WGS sequence"/>
</dbReference>
<proteinExistence type="predicted"/>
<dbReference type="AlphaFoldDB" id="A0A7K3QRB6"/>
<protein>
    <submittedName>
        <fullName evidence="1">Uncharacterized protein</fullName>
    </submittedName>
</protein>